<dbReference type="InterPro" id="IPR036388">
    <property type="entry name" value="WH-like_DNA-bd_sf"/>
</dbReference>
<evidence type="ECO:0000313" key="9">
    <source>
        <dbReference type="Proteomes" id="UP000426265"/>
    </source>
</evidence>
<dbReference type="GO" id="GO:0043531">
    <property type="term" value="F:ADP binding"/>
    <property type="evidence" value="ECO:0007669"/>
    <property type="project" value="InterPro"/>
</dbReference>
<organism evidence="8 9">
    <name type="scientific">Arabidopsis thaliana</name>
    <name type="common">Mouse-ear cress</name>
    <dbReference type="NCBI Taxonomy" id="3702"/>
    <lineage>
        <taxon>Eukaryota</taxon>
        <taxon>Viridiplantae</taxon>
        <taxon>Streptophyta</taxon>
        <taxon>Embryophyta</taxon>
        <taxon>Tracheophyta</taxon>
        <taxon>Spermatophyta</taxon>
        <taxon>Magnoliopsida</taxon>
        <taxon>eudicotyledons</taxon>
        <taxon>Gunneridae</taxon>
        <taxon>Pentapetalae</taxon>
        <taxon>rosids</taxon>
        <taxon>malvids</taxon>
        <taxon>Brassicales</taxon>
        <taxon>Brassicaceae</taxon>
        <taxon>Camelineae</taxon>
        <taxon>Arabidopsis</taxon>
    </lineage>
</organism>
<dbReference type="Pfam" id="PF23598">
    <property type="entry name" value="LRR_14"/>
    <property type="match status" value="1"/>
</dbReference>
<keyword evidence="1" id="KW-0677">Repeat</keyword>
<name>A0A654EJC3_ARATH</name>
<dbReference type="Pfam" id="PF18052">
    <property type="entry name" value="Rx_N"/>
    <property type="match status" value="1"/>
</dbReference>
<dbReference type="GO" id="GO:0051707">
    <property type="term" value="P:response to other organism"/>
    <property type="evidence" value="ECO:0007669"/>
    <property type="project" value="UniProtKB-ARBA"/>
</dbReference>
<dbReference type="AlphaFoldDB" id="A0A654EJC3"/>
<evidence type="ECO:0000259" key="7">
    <source>
        <dbReference type="Pfam" id="PF23598"/>
    </source>
</evidence>
<dbReference type="Gene3D" id="1.10.8.430">
    <property type="entry name" value="Helical domain of apoptotic protease-activating factors"/>
    <property type="match status" value="1"/>
</dbReference>
<reference evidence="8 9" key="1">
    <citation type="submission" date="2019-11" db="EMBL/GenBank/DDBJ databases">
        <authorList>
            <person name="Jiao W.-B."/>
            <person name="Schneeberger K."/>
        </authorList>
    </citation>
    <scope>NUCLEOTIDE SEQUENCE [LARGE SCALE GENOMIC DNA]</scope>
    <source>
        <strain evidence="9">cv. An-1</strain>
    </source>
</reference>
<dbReference type="FunFam" id="3.40.50.300:FF:001091">
    <property type="entry name" value="Probable disease resistance protein At1g61300"/>
    <property type="match status" value="1"/>
</dbReference>
<dbReference type="InterPro" id="IPR044974">
    <property type="entry name" value="Disease_R_plants"/>
</dbReference>
<dbReference type="CDD" id="cd14798">
    <property type="entry name" value="RX-CC_like"/>
    <property type="match status" value="1"/>
</dbReference>
<dbReference type="EMBL" id="CACRSJ010000104">
    <property type="protein sequence ID" value="VYS49426.1"/>
    <property type="molecule type" value="Genomic_DNA"/>
</dbReference>
<feature type="domain" description="Disease resistance N-terminal" evidence="5">
    <location>
        <begin position="4"/>
        <end position="87"/>
    </location>
</feature>
<evidence type="ECO:0000259" key="5">
    <source>
        <dbReference type="Pfam" id="PF18052"/>
    </source>
</evidence>
<evidence type="ECO:0000256" key="2">
    <source>
        <dbReference type="ARBA" id="ARBA00022741"/>
    </source>
</evidence>
<proteinExistence type="predicted"/>
<dbReference type="Pfam" id="PF00931">
    <property type="entry name" value="NB-ARC"/>
    <property type="match status" value="1"/>
</dbReference>
<keyword evidence="3" id="KW-0611">Plant defense</keyword>
<dbReference type="FunFam" id="1.10.10.10:FF:000322">
    <property type="entry name" value="Probable disease resistance protein At1g63360"/>
    <property type="match status" value="1"/>
</dbReference>
<feature type="domain" description="Disease resistance protein winged helix" evidence="6">
    <location>
        <begin position="429"/>
        <end position="500"/>
    </location>
</feature>
<dbReference type="PRINTS" id="PR00364">
    <property type="entry name" value="DISEASERSIST"/>
</dbReference>
<dbReference type="ExpressionAtlas" id="A0A654EJC3">
    <property type="expression patterns" value="baseline and differential"/>
</dbReference>
<dbReference type="InterPro" id="IPR042197">
    <property type="entry name" value="Apaf_helical"/>
</dbReference>
<dbReference type="InterPro" id="IPR041118">
    <property type="entry name" value="Rx_N"/>
</dbReference>
<dbReference type="InterPro" id="IPR002182">
    <property type="entry name" value="NB-ARC"/>
</dbReference>
<gene>
    <name evidence="8" type="ORF">AN1_LOCUS4904</name>
</gene>
<dbReference type="GO" id="GO:0006952">
    <property type="term" value="P:defense response"/>
    <property type="evidence" value="ECO:0007669"/>
    <property type="project" value="UniProtKB-KW"/>
</dbReference>
<evidence type="ECO:0000256" key="3">
    <source>
        <dbReference type="ARBA" id="ARBA00022821"/>
    </source>
</evidence>
<evidence type="ECO:0000256" key="1">
    <source>
        <dbReference type="ARBA" id="ARBA00022737"/>
    </source>
</evidence>
<keyword evidence="2" id="KW-0547">Nucleotide-binding</keyword>
<dbReference type="FunFam" id="1.10.8.430:FF:000003">
    <property type="entry name" value="Probable disease resistance protein At5g66910"/>
    <property type="match status" value="1"/>
</dbReference>
<dbReference type="PANTHER" id="PTHR23155">
    <property type="entry name" value="DISEASE RESISTANCE PROTEIN RP"/>
    <property type="match status" value="1"/>
</dbReference>
<evidence type="ECO:0000259" key="4">
    <source>
        <dbReference type="Pfam" id="PF00931"/>
    </source>
</evidence>
<feature type="domain" description="NB-ARC" evidence="4">
    <location>
        <begin position="166"/>
        <end position="338"/>
    </location>
</feature>
<dbReference type="InterPro" id="IPR058922">
    <property type="entry name" value="WHD_DRP"/>
</dbReference>
<dbReference type="InterPro" id="IPR038005">
    <property type="entry name" value="RX-like_CC"/>
</dbReference>
<evidence type="ECO:0000313" key="8">
    <source>
        <dbReference type="EMBL" id="VYS49426.1"/>
    </source>
</evidence>
<dbReference type="SUPFAM" id="SSF52058">
    <property type="entry name" value="L domain-like"/>
    <property type="match status" value="1"/>
</dbReference>
<accession>A0A654EJC3</accession>
<dbReference type="Proteomes" id="UP000426265">
    <property type="component" value="Unassembled WGS sequence"/>
</dbReference>
<dbReference type="InterPro" id="IPR032675">
    <property type="entry name" value="LRR_dom_sf"/>
</dbReference>
<evidence type="ECO:0000259" key="6">
    <source>
        <dbReference type="Pfam" id="PF23559"/>
    </source>
</evidence>
<dbReference type="PANTHER" id="PTHR23155:SF1185">
    <property type="entry name" value="DISEASE RESISTANCE RPP8-LIKE PROTEIN 3-RELATED"/>
    <property type="match status" value="1"/>
</dbReference>
<dbReference type="Gene3D" id="3.80.10.10">
    <property type="entry name" value="Ribonuclease Inhibitor"/>
    <property type="match status" value="1"/>
</dbReference>
<dbReference type="Gene3D" id="1.10.10.10">
    <property type="entry name" value="Winged helix-like DNA-binding domain superfamily/Winged helix DNA-binding domain"/>
    <property type="match status" value="1"/>
</dbReference>
<dbReference type="Gene3D" id="3.40.50.300">
    <property type="entry name" value="P-loop containing nucleotide triphosphate hydrolases"/>
    <property type="match status" value="1"/>
</dbReference>
<dbReference type="SUPFAM" id="SSF52540">
    <property type="entry name" value="P-loop containing nucleoside triphosphate hydrolases"/>
    <property type="match status" value="1"/>
</dbReference>
<sequence length="921" mass="105744">MELVSLGVEKLWDRLSQEYDQFKGVEDQVTELKSNLNLLKSFLKDADAKKHTNKMVRHCVEEIKEIVYDAEDIIETCILKENVGKQSGVMRRIKRFASTFVDRRELASDIRGISKRISKVILDMKRFKVQQMIADGSSSSRPLQERERDMRQEFARDYECNFVGLEANVKKLVGYLVEEDDIQIVSVTGMGGLGKTTVARQVFNHEDVKHHFDGLAWVCVSQDFTRKNVWQAIFRNLRPNEEEKKILEMTEATLLDKLSRLLETSRSLIVIDDIWKQEDWDLIKPIFPPKKGWTVLLTSRDESIAVRGDTAYINFKADYLTIDDSWTLFQRIAFPRKDTAEFKVDVEMEEMGKKMIKHCGGLPLAIKVLGGLLAANYRVHDWKRLSENIGSHIVGITNGNKGSIDNILSLSFERLPGYLKQCFLYLAHFPEDYAINVGNLSYHWAAEEIPKPSYYAGATIRDVGDGYVEELVRRNMVTAKRDKFTSRFETLKLHDMMREVCLLKAKEENFLQIAGSCSSTADDQSSRTSRRFVSHSTKTVSVERDLSNPKLRSFVIVKTKGYGTTIDMTRRSGSSFTFSSFQLLRVLDLYDSYFGEGKLPSDIGKVIHLRYLSLEYTQVSHLPADLKNLKLLIYLNLNVSASRQPLFVPNVLMGMQKLRYLALPVYKDKKTKLELGNLVNLETLENFSTAECRVGDLRGMAKLMSLSIILNDDTSIETLSSSIGGLRHLERFIIGATCGPRRRMREEELTLGFAHLKHLTLRMYMPRLLDQQHFPSRLTFLDLRYCGLEDDPMPTLEKMLHLKKVSLRDGSFCGRKMVCSAGGFPELHELEVSRLEKWDEWVIEEGSMPLLHTLHIVRYNVSELPDDLRFITSLKSLTCELLGRGEWEWKKRVSKGGEDYYKVQHIPHVKITGDDSDHNSN</sequence>
<dbReference type="InterPro" id="IPR055414">
    <property type="entry name" value="LRR_R13L4/SHOC2-like"/>
</dbReference>
<protein>
    <submittedName>
        <fullName evidence="8">Uncharacterized protein</fullName>
    </submittedName>
</protein>
<dbReference type="Pfam" id="PF23559">
    <property type="entry name" value="WHD_DRP"/>
    <property type="match status" value="1"/>
</dbReference>
<dbReference type="InterPro" id="IPR027417">
    <property type="entry name" value="P-loop_NTPase"/>
</dbReference>
<dbReference type="Gene3D" id="1.20.5.4130">
    <property type="match status" value="1"/>
</dbReference>
<feature type="domain" description="Disease resistance R13L4/SHOC-2-like LRR" evidence="7">
    <location>
        <begin position="576"/>
        <end position="882"/>
    </location>
</feature>